<keyword evidence="1" id="KW-0812">Transmembrane</keyword>
<evidence type="ECO:0000313" key="3">
    <source>
        <dbReference type="Proteomes" id="UP000198403"/>
    </source>
</evidence>
<organism evidence="2 3">
    <name type="scientific">Blastococcus mobilis</name>
    <dbReference type="NCBI Taxonomy" id="1938746"/>
    <lineage>
        <taxon>Bacteria</taxon>
        <taxon>Bacillati</taxon>
        <taxon>Actinomycetota</taxon>
        <taxon>Actinomycetes</taxon>
        <taxon>Geodermatophilales</taxon>
        <taxon>Geodermatophilaceae</taxon>
        <taxon>Blastococcus</taxon>
    </lineage>
</organism>
<keyword evidence="3" id="KW-1185">Reference proteome</keyword>
<dbReference type="Proteomes" id="UP000198403">
    <property type="component" value="Unassembled WGS sequence"/>
</dbReference>
<sequence length="72" mass="7538">MFLLVFAVPALLVVVLGYVVGYGLWSWIGGCLDAVLGTSLAGGAEIAGWVTGLVLLLGVVRAAIRRSRARRP</sequence>
<proteinExistence type="predicted"/>
<protein>
    <submittedName>
        <fullName evidence="2">Uncharacterized protein</fullName>
    </submittedName>
</protein>
<dbReference type="RefSeq" id="WP_089334825.1">
    <property type="nucleotide sequence ID" value="NZ_FZNO01000001.1"/>
</dbReference>
<feature type="transmembrane region" description="Helical" evidence="1">
    <location>
        <begin position="46"/>
        <end position="64"/>
    </location>
</feature>
<dbReference type="EMBL" id="FZNO01000001">
    <property type="protein sequence ID" value="SNR25357.1"/>
    <property type="molecule type" value="Genomic_DNA"/>
</dbReference>
<accession>A0A238UUF3</accession>
<keyword evidence="1" id="KW-1133">Transmembrane helix</keyword>
<keyword evidence="1" id="KW-0472">Membrane</keyword>
<gene>
    <name evidence="2" type="ORF">SAMN06272737_101348</name>
</gene>
<evidence type="ECO:0000313" key="2">
    <source>
        <dbReference type="EMBL" id="SNR25357.1"/>
    </source>
</evidence>
<dbReference type="AlphaFoldDB" id="A0A238UUF3"/>
<evidence type="ECO:0000256" key="1">
    <source>
        <dbReference type="SAM" id="Phobius"/>
    </source>
</evidence>
<reference evidence="2 3" key="1">
    <citation type="submission" date="2017-06" db="EMBL/GenBank/DDBJ databases">
        <authorList>
            <person name="Kim H.J."/>
            <person name="Triplett B.A."/>
        </authorList>
    </citation>
    <scope>NUCLEOTIDE SEQUENCE [LARGE SCALE GENOMIC DNA]</scope>
    <source>
        <strain evidence="2 3">DSM 44272</strain>
    </source>
</reference>
<name>A0A238UUF3_9ACTN</name>